<dbReference type="PANTHER" id="PTHR34222:SF99">
    <property type="entry name" value="PROTEIN, PUTATIVE-RELATED"/>
    <property type="match status" value="1"/>
</dbReference>
<dbReference type="PANTHER" id="PTHR34222">
    <property type="entry name" value="GAG_PRE-INTEGRS DOMAIN-CONTAINING PROTEIN"/>
    <property type="match status" value="1"/>
</dbReference>
<gene>
    <name evidence="1" type="ORF">RGQ29_002613</name>
</gene>
<accession>A0AAN7E9D6</accession>
<sequence length="111" mass="12111">MQFLMGLNETYGQIRGQILLLDPLPSINKVYSLMIQDESQRSIAHSIGDYVESTTLSAQSVVGSANLAYGGRPVGKGSKNKGKDRPVCSHCGITGHTMEKCYKLHGYPPRL</sequence>
<dbReference type="GO" id="GO:0008270">
    <property type="term" value="F:zinc ion binding"/>
    <property type="evidence" value="ECO:0007669"/>
    <property type="project" value="InterPro"/>
</dbReference>
<comment type="caution">
    <text evidence="1">The sequence shown here is derived from an EMBL/GenBank/DDBJ whole genome shotgun (WGS) entry which is preliminary data.</text>
</comment>
<keyword evidence="2" id="KW-1185">Reference proteome</keyword>
<name>A0AAN7E9D6_QUERU</name>
<evidence type="ECO:0000313" key="1">
    <source>
        <dbReference type="EMBL" id="KAK4566432.1"/>
    </source>
</evidence>
<dbReference type="AlphaFoldDB" id="A0AAN7E9D6"/>
<dbReference type="InterPro" id="IPR036875">
    <property type="entry name" value="Znf_CCHC_sf"/>
</dbReference>
<dbReference type="EMBL" id="JAXUIC010000010">
    <property type="protein sequence ID" value="KAK4566432.1"/>
    <property type="molecule type" value="Genomic_DNA"/>
</dbReference>
<dbReference type="Proteomes" id="UP001324115">
    <property type="component" value="Unassembled WGS sequence"/>
</dbReference>
<proteinExistence type="predicted"/>
<organism evidence="1 2">
    <name type="scientific">Quercus rubra</name>
    <name type="common">Northern red oak</name>
    <name type="synonym">Quercus borealis</name>
    <dbReference type="NCBI Taxonomy" id="3512"/>
    <lineage>
        <taxon>Eukaryota</taxon>
        <taxon>Viridiplantae</taxon>
        <taxon>Streptophyta</taxon>
        <taxon>Embryophyta</taxon>
        <taxon>Tracheophyta</taxon>
        <taxon>Spermatophyta</taxon>
        <taxon>Magnoliopsida</taxon>
        <taxon>eudicotyledons</taxon>
        <taxon>Gunneridae</taxon>
        <taxon>Pentapetalae</taxon>
        <taxon>rosids</taxon>
        <taxon>fabids</taxon>
        <taxon>Fagales</taxon>
        <taxon>Fagaceae</taxon>
        <taxon>Quercus</taxon>
    </lineage>
</organism>
<evidence type="ECO:0000313" key="2">
    <source>
        <dbReference type="Proteomes" id="UP001324115"/>
    </source>
</evidence>
<dbReference type="GO" id="GO:0003676">
    <property type="term" value="F:nucleic acid binding"/>
    <property type="evidence" value="ECO:0007669"/>
    <property type="project" value="InterPro"/>
</dbReference>
<dbReference type="SUPFAM" id="SSF57756">
    <property type="entry name" value="Retrovirus zinc finger-like domains"/>
    <property type="match status" value="1"/>
</dbReference>
<reference evidence="1 2" key="1">
    <citation type="journal article" date="2023" name="G3 (Bethesda)">
        <title>A haplotype-resolved chromosome-scale genome for Quercus rubra L. provides insights into the genetics of adaptive traits for red oak species.</title>
        <authorList>
            <person name="Kapoor B."/>
            <person name="Jenkins J."/>
            <person name="Schmutz J."/>
            <person name="Zhebentyayeva T."/>
            <person name="Kuelheim C."/>
            <person name="Coggeshall M."/>
            <person name="Heim C."/>
            <person name="Lasky J.R."/>
            <person name="Leites L."/>
            <person name="Islam-Faridi N."/>
            <person name="Romero-Severson J."/>
            <person name="DeLeo V.L."/>
            <person name="Lucas S.M."/>
            <person name="Lazic D."/>
            <person name="Gailing O."/>
            <person name="Carlson J."/>
            <person name="Staton M."/>
        </authorList>
    </citation>
    <scope>NUCLEOTIDE SEQUENCE [LARGE SCALE GENOMIC DNA]</scope>
    <source>
        <strain evidence="1">Pseudo-F2</strain>
    </source>
</reference>
<protein>
    <submittedName>
        <fullName evidence="1">Uncharacterized protein</fullName>
    </submittedName>
</protein>